<dbReference type="InterPro" id="IPR006114">
    <property type="entry name" value="6PGDH_C"/>
</dbReference>
<dbReference type="InterPro" id="IPR006115">
    <property type="entry name" value="6PGDH_NADP-bd"/>
</dbReference>
<keyword evidence="3" id="KW-0311">Gluconate utilization</keyword>
<proteinExistence type="inferred from homology"/>
<sequence>MQGMNNRLHIGLVGLGRMGLNLALNMLDHGHEVRGYARTKATVDKAAAQGIKGAYSLEELAGQLKTPRLVWLMIPAGKAVDEVIEQLAPLLAPGDIIVDGGNSHYRDTLRRYRFLKEKGIHLVDSGTSGGVEGARHGACCMVGAEDEVFAYLEPLFKDITVPGGYLHTGPPGSGHYVKMVHNGIEYGMMQAIGEGMEVLAGAPFKLDLKEVARVWRHGSVIRGWLMDLMEKALAKDNTLDGIKDIAYSSGEGLWTIEEALRLKVPAPVITAALLMRYRSEQEESFATKVVAALRHEFGGHDVARK</sequence>
<dbReference type="PANTHER" id="PTHR11811">
    <property type="entry name" value="6-PHOSPHOGLUCONATE DEHYDROGENASE"/>
    <property type="match status" value="1"/>
</dbReference>
<dbReference type="NCBIfam" id="NF007161">
    <property type="entry name" value="PRK09599.1"/>
    <property type="match status" value="1"/>
</dbReference>
<dbReference type="PRINTS" id="PR00076">
    <property type="entry name" value="6PGDHDRGNASE"/>
</dbReference>
<dbReference type="GO" id="GO:0019521">
    <property type="term" value="P:D-gluconate metabolic process"/>
    <property type="evidence" value="ECO:0007669"/>
    <property type="project" value="UniProtKB-KW"/>
</dbReference>
<dbReference type="InterPro" id="IPR004849">
    <property type="entry name" value="6DGDH_YqeC"/>
</dbReference>
<evidence type="ECO:0000256" key="1">
    <source>
        <dbReference type="ARBA" id="ARBA00008419"/>
    </source>
</evidence>
<dbReference type="SMART" id="SM01350">
    <property type="entry name" value="6PGD"/>
    <property type="match status" value="1"/>
</dbReference>
<dbReference type="Pfam" id="PF03446">
    <property type="entry name" value="NAD_binding_2"/>
    <property type="match status" value="1"/>
</dbReference>
<dbReference type="Gene3D" id="1.10.1040.10">
    <property type="entry name" value="N-(1-d-carboxylethyl)-l-norvaline Dehydrogenase, domain 2"/>
    <property type="match status" value="1"/>
</dbReference>
<dbReference type="InterPro" id="IPR008927">
    <property type="entry name" value="6-PGluconate_DH-like_C_sf"/>
</dbReference>
<protein>
    <submittedName>
        <fullName evidence="5">Predicted 6-phosphogluconate dehydrogenase</fullName>
    </submittedName>
</protein>
<dbReference type="InterPro" id="IPR006183">
    <property type="entry name" value="Pgluconate_DH"/>
</dbReference>
<gene>
    <name evidence="5" type="ORF">MTY_2400</name>
</gene>
<dbReference type="GO" id="GO:0006098">
    <property type="term" value="P:pentose-phosphate shunt"/>
    <property type="evidence" value="ECO:0007669"/>
    <property type="project" value="InterPro"/>
</dbReference>
<feature type="domain" description="6-phosphogluconate dehydrogenase C-terminal" evidence="4">
    <location>
        <begin position="174"/>
        <end position="303"/>
    </location>
</feature>
<dbReference type="SUPFAM" id="SSF48179">
    <property type="entry name" value="6-phosphogluconate dehydrogenase C-terminal domain-like"/>
    <property type="match status" value="1"/>
</dbReference>
<dbReference type="InterPro" id="IPR036291">
    <property type="entry name" value="NAD(P)-bd_dom_sf"/>
</dbReference>
<evidence type="ECO:0000259" key="4">
    <source>
        <dbReference type="SMART" id="SM01350"/>
    </source>
</evidence>
<dbReference type="EMBL" id="DF238840">
    <property type="protein sequence ID" value="GAF27059.1"/>
    <property type="molecule type" value="Genomic_DNA"/>
</dbReference>
<dbReference type="NCBIfam" id="TIGR00872">
    <property type="entry name" value="gnd_rel"/>
    <property type="match status" value="1"/>
</dbReference>
<evidence type="ECO:0000256" key="3">
    <source>
        <dbReference type="ARBA" id="ARBA00023064"/>
    </source>
</evidence>
<dbReference type="GO" id="GO:0004616">
    <property type="term" value="F:phosphogluconate dehydrogenase (decarboxylating) activity"/>
    <property type="evidence" value="ECO:0007669"/>
    <property type="project" value="InterPro"/>
</dbReference>
<dbReference type="AlphaFoldDB" id="A0A0S6UGZ4"/>
<reference evidence="5" key="1">
    <citation type="journal article" date="2014" name="Gene">
        <title>Genome-guided analysis of transformation efficiency and carbon dioxide assimilation by Moorella thermoacetica Y72.</title>
        <authorList>
            <person name="Tsukahara K."/>
            <person name="Kita A."/>
            <person name="Nakashimada Y."/>
            <person name="Hoshino T."/>
            <person name="Murakami K."/>
        </authorList>
    </citation>
    <scope>NUCLEOTIDE SEQUENCE [LARGE SCALE GENOMIC DNA]</scope>
    <source>
        <strain evidence="5">Y72</strain>
    </source>
</reference>
<evidence type="ECO:0000313" key="5">
    <source>
        <dbReference type="EMBL" id="GAF27059.1"/>
    </source>
</evidence>
<dbReference type="SUPFAM" id="SSF51735">
    <property type="entry name" value="NAD(P)-binding Rossmann-fold domains"/>
    <property type="match status" value="1"/>
</dbReference>
<evidence type="ECO:0000256" key="2">
    <source>
        <dbReference type="ARBA" id="ARBA00023002"/>
    </source>
</evidence>
<dbReference type="Pfam" id="PF00393">
    <property type="entry name" value="6PGD"/>
    <property type="match status" value="1"/>
</dbReference>
<dbReference type="InterPro" id="IPR013328">
    <property type="entry name" value="6PGD_dom2"/>
</dbReference>
<organism evidence="5">
    <name type="scientific">Moorella thermoacetica Y72</name>
    <dbReference type="NCBI Taxonomy" id="1325331"/>
    <lineage>
        <taxon>Bacteria</taxon>
        <taxon>Bacillati</taxon>
        <taxon>Bacillota</taxon>
        <taxon>Clostridia</taxon>
        <taxon>Neomoorellales</taxon>
        <taxon>Neomoorellaceae</taxon>
        <taxon>Neomoorella</taxon>
    </lineage>
</organism>
<dbReference type="Gene3D" id="3.40.50.720">
    <property type="entry name" value="NAD(P)-binding Rossmann-like Domain"/>
    <property type="match status" value="1"/>
</dbReference>
<keyword evidence="2" id="KW-0560">Oxidoreductase</keyword>
<accession>A0A0S6UGZ4</accession>
<dbReference type="GO" id="GO:0050661">
    <property type="term" value="F:NADP binding"/>
    <property type="evidence" value="ECO:0007669"/>
    <property type="project" value="InterPro"/>
</dbReference>
<comment type="similarity">
    <text evidence="1">Belongs to the 6-phosphogluconate dehydrogenase family.</text>
</comment>
<dbReference type="Proteomes" id="UP000063718">
    <property type="component" value="Unassembled WGS sequence"/>
</dbReference>
<name>A0A0S6UGZ4_NEOTH</name>